<proteinExistence type="predicted"/>
<keyword evidence="2" id="KW-0238">DNA-binding</keyword>
<evidence type="ECO:0000313" key="2">
    <source>
        <dbReference type="EMBL" id="MBM0632167.1"/>
    </source>
</evidence>
<gene>
    <name evidence="2" type="ORF">JDW19_03340</name>
</gene>
<dbReference type="GO" id="GO:0003677">
    <property type="term" value="F:DNA binding"/>
    <property type="evidence" value="ECO:0007669"/>
    <property type="project" value="UniProtKB-KW"/>
</dbReference>
<organism evidence="2 3">
    <name type="scientific">Paenibacillus polymyxa</name>
    <name type="common">Bacillus polymyxa</name>
    <dbReference type="NCBI Taxonomy" id="1406"/>
    <lineage>
        <taxon>Bacteria</taxon>
        <taxon>Bacillati</taxon>
        <taxon>Bacillota</taxon>
        <taxon>Bacilli</taxon>
        <taxon>Bacillales</taxon>
        <taxon>Paenibacillaceae</taxon>
        <taxon>Paenibacillus</taxon>
    </lineage>
</organism>
<evidence type="ECO:0000313" key="3">
    <source>
        <dbReference type="Proteomes" id="UP000650605"/>
    </source>
</evidence>
<dbReference type="InterPro" id="IPR037914">
    <property type="entry name" value="SpoVT-AbrB_sf"/>
</dbReference>
<reference evidence="2" key="1">
    <citation type="submission" date="2020-12" db="EMBL/GenBank/DDBJ databases">
        <title>Paenibacillus polymyxa LMG 27872: a double-edged sword.</title>
        <authorList>
            <person name="Langendries S."/>
            <person name="Garcia Mendez S."/>
            <person name="Beirinckx S."/>
            <person name="Viaene T."/>
            <person name="Baeyen S."/>
            <person name="Goeminne G."/>
            <person name="Willems A."/>
            <person name="Debode J."/>
            <person name="Goormachtig S."/>
        </authorList>
    </citation>
    <scope>NUCLEOTIDE SEQUENCE</scope>
    <source>
        <strain evidence="2">LMG 27872</strain>
    </source>
</reference>
<protein>
    <submittedName>
        <fullName evidence="2">AbrB/MazE/SpoVT family DNA-binding domain-containing protein</fullName>
    </submittedName>
</protein>
<dbReference type="Pfam" id="PF04014">
    <property type="entry name" value="MazE_antitoxin"/>
    <property type="match status" value="1"/>
</dbReference>
<dbReference type="Gene3D" id="2.10.260.10">
    <property type="match status" value="1"/>
</dbReference>
<dbReference type="EMBL" id="JAEHFQ010000001">
    <property type="protein sequence ID" value="MBM0632167.1"/>
    <property type="molecule type" value="Genomic_DNA"/>
</dbReference>
<name>A0A8I1IP65_PAEPO</name>
<accession>A0A8I1IP65</accession>
<evidence type="ECO:0000259" key="1">
    <source>
        <dbReference type="Pfam" id="PF04014"/>
    </source>
</evidence>
<dbReference type="Proteomes" id="UP000650605">
    <property type="component" value="Unassembled WGS sequence"/>
</dbReference>
<dbReference type="NCBIfam" id="TIGR01439">
    <property type="entry name" value="lp_hng_hel_AbrB"/>
    <property type="match status" value="1"/>
</dbReference>
<dbReference type="InterPro" id="IPR007159">
    <property type="entry name" value="SpoVT-AbrB_dom"/>
</dbReference>
<feature type="domain" description="SpoVT-AbrB" evidence="1">
    <location>
        <begin position="20"/>
        <end position="46"/>
    </location>
</feature>
<sequence>MKGEDHLKNTGMTRPLDTLGRIVIPKEMRTSMGIQAGESLEFYLDVETGLLSMRKYIGVCCHLCYSIQDLSYFRDSFLCKTCINDLKGNIGVSPLPVPVVKKPAYKEKNAPRSSSQHLVEKLRRIMREHPTAKQGEYAEWLGVSQGRISQLKKLL</sequence>
<dbReference type="SUPFAM" id="SSF89447">
    <property type="entry name" value="AbrB/MazE/MraZ-like"/>
    <property type="match status" value="1"/>
</dbReference>
<dbReference type="AlphaFoldDB" id="A0A8I1IP65"/>
<comment type="caution">
    <text evidence="2">The sequence shown here is derived from an EMBL/GenBank/DDBJ whole genome shotgun (WGS) entry which is preliminary data.</text>
</comment>